<evidence type="ECO:0000256" key="1">
    <source>
        <dbReference type="SAM" id="Phobius"/>
    </source>
</evidence>
<dbReference type="EMBL" id="PVMZ01000018">
    <property type="protein sequence ID" value="PRX16889.1"/>
    <property type="molecule type" value="Genomic_DNA"/>
</dbReference>
<feature type="transmembrane region" description="Helical" evidence="1">
    <location>
        <begin position="12"/>
        <end position="32"/>
    </location>
</feature>
<feature type="transmembrane region" description="Helical" evidence="1">
    <location>
        <begin position="231"/>
        <end position="256"/>
    </location>
</feature>
<comment type="caution">
    <text evidence="2">The sequence shown here is derived from an EMBL/GenBank/DDBJ whole genome shotgun (WGS) entry which is preliminary data.</text>
</comment>
<dbReference type="Proteomes" id="UP000239415">
    <property type="component" value="Unassembled WGS sequence"/>
</dbReference>
<sequence length="276" mass="28538">MWSRVRVRLSPVWSPVLVVVLAAAFVVAPPLIAGIGPSGGFAGEAGLRDAFGAAFGGYWRSGGPAFTPDLDGVVDYWLRYHLVKAVTAGALLLVLTVLGVRLWRAFARAGRLGVPRQAALASAGVLVTLLALFSLALVMANVQGMVTPFASLLPMLVDGSPGGPAAVTLEQVRQGLAGDGPAPAALTVLVDDFTRYHIAMAVIATVVAAGLAVAGVLLWRRFAATPRPDRWARRVLASYGVLASLLPLLAGVIAVANTTTALDPVPALAAFFEGGW</sequence>
<gene>
    <name evidence="2" type="ORF">CLV67_118220</name>
</gene>
<dbReference type="RefSeq" id="WP_106326561.1">
    <property type="nucleotide sequence ID" value="NZ_BOMO01000062.1"/>
</dbReference>
<name>A0A2T0K248_9ACTN</name>
<evidence type="ECO:0000313" key="2">
    <source>
        <dbReference type="EMBL" id="PRX16889.1"/>
    </source>
</evidence>
<dbReference type="OrthoDB" id="3824322at2"/>
<accession>A0A2T0K248</accession>
<feature type="transmembrane region" description="Helical" evidence="1">
    <location>
        <begin position="85"/>
        <end position="106"/>
    </location>
</feature>
<evidence type="ECO:0000313" key="3">
    <source>
        <dbReference type="Proteomes" id="UP000239415"/>
    </source>
</evidence>
<dbReference type="AlphaFoldDB" id="A0A2T0K248"/>
<proteinExistence type="predicted"/>
<keyword evidence="1" id="KW-0472">Membrane</keyword>
<keyword evidence="1" id="KW-0812">Transmembrane</keyword>
<protein>
    <submittedName>
        <fullName evidence="2">Uncharacterized protein</fullName>
    </submittedName>
</protein>
<feature type="transmembrane region" description="Helical" evidence="1">
    <location>
        <begin position="196"/>
        <end position="219"/>
    </location>
</feature>
<feature type="transmembrane region" description="Helical" evidence="1">
    <location>
        <begin position="118"/>
        <end position="140"/>
    </location>
</feature>
<keyword evidence="3" id="KW-1185">Reference proteome</keyword>
<reference evidence="2 3" key="1">
    <citation type="submission" date="2018-03" db="EMBL/GenBank/DDBJ databases">
        <title>Genomic Encyclopedia of Archaeal and Bacterial Type Strains, Phase II (KMG-II): from individual species to whole genera.</title>
        <authorList>
            <person name="Goeker M."/>
        </authorList>
    </citation>
    <scope>NUCLEOTIDE SEQUENCE [LARGE SCALE GENOMIC DNA]</scope>
    <source>
        <strain evidence="2 3">DSM 43146</strain>
    </source>
</reference>
<organism evidence="2 3">
    <name type="scientific">Actinoplanes italicus</name>
    <dbReference type="NCBI Taxonomy" id="113567"/>
    <lineage>
        <taxon>Bacteria</taxon>
        <taxon>Bacillati</taxon>
        <taxon>Actinomycetota</taxon>
        <taxon>Actinomycetes</taxon>
        <taxon>Micromonosporales</taxon>
        <taxon>Micromonosporaceae</taxon>
        <taxon>Actinoplanes</taxon>
    </lineage>
</organism>
<keyword evidence="1" id="KW-1133">Transmembrane helix</keyword>